<comment type="caution">
    <text evidence="2">The sequence shown here is derived from an EMBL/GenBank/DDBJ whole genome shotgun (WGS) entry which is preliminary data.</text>
</comment>
<accession>A0ABU2LZW9</accession>
<dbReference type="SMART" id="SM00530">
    <property type="entry name" value="HTH_XRE"/>
    <property type="match status" value="1"/>
</dbReference>
<protein>
    <submittedName>
        <fullName evidence="2">Helix-turn-helix domain-containing protein</fullName>
    </submittedName>
</protein>
<keyword evidence="3" id="KW-1185">Reference proteome</keyword>
<dbReference type="Gene3D" id="1.25.40.10">
    <property type="entry name" value="Tetratricopeptide repeat domain"/>
    <property type="match status" value="1"/>
</dbReference>
<feature type="domain" description="HTH cro/C1-type" evidence="1">
    <location>
        <begin position="20"/>
        <end position="65"/>
    </location>
</feature>
<dbReference type="InterPro" id="IPR001387">
    <property type="entry name" value="Cro/C1-type_HTH"/>
</dbReference>
<dbReference type="Proteomes" id="UP001183420">
    <property type="component" value="Unassembled WGS sequence"/>
</dbReference>
<name>A0ABU2LZW9_9ACTN</name>
<dbReference type="Pfam" id="PF13560">
    <property type="entry name" value="HTH_31"/>
    <property type="match status" value="1"/>
</dbReference>
<dbReference type="Gene3D" id="1.10.260.40">
    <property type="entry name" value="lambda repressor-like DNA-binding domains"/>
    <property type="match status" value="1"/>
</dbReference>
<dbReference type="CDD" id="cd00093">
    <property type="entry name" value="HTH_XRE"/>
    <property type="match status" value="1"/>
</dbReference>
<dbReference type="InterPro" id="IPR011990">
    <property type="entry name" value="TPR-like_helical_dom_sf"/>
</dbReference>
<dbReference type="SUPFAM" id="SSF48452">
    <property type="entry name" value="TPR-like"/>
    <property type="match status" value="1"/>
</dbReference>
<evidence type="ECO:0000313" key="3">
    <source>
        <dbReference type="Proteomes" id="UP001183420"/>
    </source>
</evidence>
<evidence type="ECO:0000259" key="1">
    <source>
        <dbReference type="PROSITE" id="PS50943"/>
    </source>
</evidence>
<dbReference type="RefSeq" id="WP_311604163.1">
    <property type="nucleotide sequence ID" value="NZ_JAVREM010000087.1"/>
</dbReference>
<organism evidence="2 3">
    <name type="scientific">Streptomyces millisiae</name>
    <dbReference type="NCBI Taxonomy" id="3075542"/>
    <lineage>
        <taxon>Bacteria</taxon>
        <taxon>Bacillati</taxon>
        <taxon>Actinomycetota</taxon>
        <taxon>Actinomycetes</taxon>
        <taxon>Kitasatosporales</taxon>
        <taxon>Streptomycetaceae</taxon>
        <taxon>Streptomyces</taxon>
    </lineage>
</organism>
<evidence type="ECO:0000313" key="2">
    <source>
        <dbReference type="EMBL" id="MDT0323116.1"/>
    </source>
</evidence>
<dbReference type="PROSITE" id="PS50943">
    <property type="entry name" value="HTH_CROC1"/>
    <property type="match status" value="1"/>
</dbReference>
<reference evidence="3" key="1">
    <citation type="submission" date="2023-07" db="EMBL/GenBank/DDBJ databases">
        <title>30 novel species of actinomycetes from the DSMZ collection.</title>
        <authorList>
            <person name="Nouioui I."/>
        </authorList>
    </citation>
    <scope>NUCLEOTIDE SEQUENCE [LARGE SCALE GENOMIC DNA]</scope>
    <source>
        <strain evidence="3">DSM 44918</strain>
    </source>
</reference>
<dbReference type="EMBL" id="JAVREM010000087">
    <property type="protein sequence ID" value="MDT0323116.1"/>
    <property type="molecule type" value="Genomic_DNA"/>
</dbReference>
<proteinExistence type="predicted"/>
<dbReference type="SUPFAM" id="SSF47413">
    <property type="entry name" value="lambda repressor-like DNA-binding domains"/>
    <property type="match status" value="1"/>
</dbReference>
<sequence length="404" mass="43202">MVAEHLGDRVVRLRRLGGQTQEGLAARSGVSVDVVRKLEQRRKHSARLPTLHALARGLGVEVTALLGDPPGVPSTGEVESPQLVALRRAMTPPMFSVPPVPESVAGLSSGALRAELAEGWTLYHGAGFDRVMELLPDLIARTRLVSAAGDVDQRAEGQALLGKTLQLAGHLAIRLGKTDLALAGLERAMTAAEASSDPLLPPMICNSVAWAYQRQNRLADASELALRAADSVERGGPESATEWRVWGGLLMSAATSAARAGDYDQATDMMTTAERAAGRLSRLPAPTDGRLVSVFSRSSVRIERVRLAVQHGRPEEALTLARGMRVSGSTPPSWRTWLLLDVARAHADLGDAAGAVRALESLRRFAPEWMRHHTLAVSIVLDLRAGPSHPPGLRRIADFLGLDA</sequence>
<gene>
    <name evidence="2" type="ORF">RNC47_32885</name>
</gene>
<dbReference type="InterPro" id="IPR010982">
    <property type="entry name" value="Lambda_DNA-bd_dom_sf"/>
</dbReference>